<name>A0A0E4FZI0_9BRAD</name>
<accession>A0A0E4FZI0</accession>
<reference evidence="1 2" key="1">
    <citation type="submission" date="2014-11" db="EMBL/GenBank/DDBJ databases">
        <title>Symbiosis island explosion on the genome of extra-slow-growing strains of soybean bradyrhizobia with massive insertion sequences.</title>
        <authorList>
            <person name="Iida T."/>
            <person name="Minamisawa K."/>
        </authorList>
    </citation>
    <scope>NUCLEOTIDE SEQUENCE [LARGE SCALE GENOMIC DNA]</scope>
    <source>
        <strain evidence="1 2">NK6</strain>
    </source>
</reference>
<gene>
    <name evidence="1" type="ORF">NK6_8623</name>
</gene>
<sequence length="64" mass="7290">MTGKIVWAAWHPRHGFEIPHFYDGAVAFADIDDAVRLVRTLNADDKTNNRNGWRAVKTMLVRAP</sequence>
<evidence type="ECO:0000313" key="2">
    <source>
        <dbReference type="Proteomes" id="UP000063308"/>
    </source>
</evidence>
<proteinExistence type="predicted"/>
<protein>
    <submittedName>
        <fullName evidence="1">Uncharacterized protein</fullName>
    </submittedName>
</protein>
<organism evidence="1 2">
    <name type="scientific">Bradyrhizobium diazoefficiens</name>
    <dbReference type="NCBI Taxonomy" id="1355477"/>
    <lineage>
        <taxon>Bacteria</taxon>
        <taxon>Pseudomonadati</taxon>
        <taxon>Pseudomonadota</taxon>
        <taxon>Alphaproteobacteria</taxon>
        <taxon>Hyphomicrobiales</taxon>
        <taxon>Nitrobacteraceae</taxon>
        <taxon>Bradyrhizobium</taxon>
    </lineage>
</organism>
<evidence type="ECO:0000313" key="1">
    <source>
        <dbReference type="EMBL" id="BAR61772.1"/>
    </source>
</evidence>
<dbReference type="Proteomes" id="UP000063308">
    <property type="component" value="Chromosome"/>
</dbReference>
<dbReference type="RefSeq" id="WP_060911884.1">
    <property type="nucleotide sequence ID" value="NZ_AP022639.1"/>
</dbReference>
<dbReference type="EMBL" id="AP014685">
    <property type="protein sequence ID" value="BAR61772.1"/>
    <property type="molecule type" value="Genomic_DNA"/>
</dbReference>
<dbReference type="AlphaFoldDB" id="A0A0E4FZI0"/>